<dbReference type="GO" id="GO:0019432">
    <property type="term" value="P:triglyceride biosynthetic process"/>
    <property type="evidence" value="ECO:0007669"/>
    <property type="project" value="EnsemblPlants"/>
</dbReference>
<dbReference type="PANTHER" id="PTHR12317:SF63">
    <property type="entry name" value="DIACYLGLYCEROL O-ACYLTRANSFERASE 2"/>
    <property type="match status" value="1"/>
</dbReference>
<comment type="subcellular location">
    <subcellularLocation>
        <location evidence="1 11">Endoplasmic reticulum membrane</location>
        <topology evidence="1 11">Multi-pass membrane protein</topology>
    </subcellularLocation>
</comment>
<dbReference type="GO" id="GO:0034389">
    <property type="term" value="P:lipid droplet organization"/>
    <property type="evidence" value="ECO:0007669"/>
    <property type="project" value="EnsemblPlants"/>
</dbReference>
<dbReference type="GO" id="GO:0004144">
    <property type="term" value="F:diacylglycerol O-acyltransferase activity"/>
    <property type="evidence" value="ECO:0007669"/>
    <property type="project" value="EnsemblPlants"/>
</dbReference>
<reference evidence="12" key="1">
    <citation type="submission" date="2021-01" db="UniProtKB">
        <authorList>
            <consortium name="EnsemblPlants"/>
        </authorList>
    </citation>
    <scope>IDENTIFICATION</scope>
</reference>
<organism evidence="12 13">
    <name type="scientific">Kalanchoe fedtschenkoi</name>
    <name type="common">Lavender scallops</name>
    <name type="synonym">South American air plant</name>
    <dbReference type="NCBI Taxonomy" id="63787"/>
    <lineage>
        <taxon>Eukaryota</taxon>
        <taxon>Viridiplantae</taxon>
        <taxon>Streptophyta</taxon>
        <taxon>Embryophyta</taxon>
        <taxon>Tracheophyta</taxon>
        <taxon>Spermatophyta</taxon>
        <taxon>Magnoliopsida</taxon>
        <taxon>eudicotyledons</taxon>
        <taxon>Gunneridae</taxon>
        <taxon>Pentapetalae</taxon>
        <taxon>Saxifragales</taxon>
        <taxon>Crassulaceae</taxon>
        <taxon>Kalanchoe</taxon>
    </lineage>
</organism>
<evidence type="ECO:0000256" key="6">
    <source>
        <dbReference type="ARBA" id="ARBA00022824"/>
    </source>
</evidence>
<evidence type="ECO:0000256" key="7">
    <source>
        <dbReference type="ARBA" id="ARBA00022989"/>
    </source>
</evidence>
<evidence type="ECO:0000256" key="3">
    <source>
        <dbReference type="ARBA" id="ARBA00022516"/>
    </source>
</evidence>
<keyword evidence="13" id="KW-1185">Reference proteome</keyword>
<accession>A0A7N0UIN5</accession>
<keyword evidence="4 11" id="KW-0808">Transferase</keyword>
<protein>
    <recommendedName>
        <fullName evidence="11">Acyltransferase</fullName>
        <ecNumber evidence="11">2.3.1.-</ecNumber>
    </recommendedName>
</protein>
<feature type="transmembrane region" description="Helical" evidence="11">
    <location>
        <begin position="52"/>
        <end position="67"/>
    </location>
</feature>
<evidence type="ECO:0000256" key="9">
    <source>
        <dbReference type="ARBA" id="ARBA00023136"/>
    </source>
</evidence>
<evidence type="ECO:0000256" key="5">
    <source>
        <dbReference type="ARBA" id="ARBA00022692"/>
    </source>
</evidence>
<comment type="similarity">
    <text evidence="2 11">Belongs to the diacylglycerol acyltransferase family.</text>
</comment>
<dbReference type="GO" id="GO:0005789">
    <property type="term" value="C:endoplasmic reticulum membrane"/>
    <property type="evidence" value="ECO:0007669"/>
    <property type="project" value="UniProtKB-SubCell"/>
</dbReference>
<evidence type="ECO:0000256" key="1">
    <source>
        <dbReference type="ARBA" id="ARBA00004477"/>
    </source>
</evidence>
<evidence type="ECO:0000313" key="12">
    <source>
        <dbReference type="EnsemblPlants" id="Kaladp0067s0201.1.v1.1"/>
    </source>
</evidence>
<feature type="transmembrane region" description="Helical" evidence="11">
    <location>
        <begin position="23"/>
        <end position="46"/>
    </location>
</feature>
<keyword evidence="9 11" id="KW-0472">Membrane</keyword>
<evidence type="ECO:0000256" key="8">
    <source>
        <dbReference type="ARBA" id="ARBA00023098"/>
    </source>
</evidence>
<dbReference type="SUPFAM" id="SSF69593">
    <property type="entry name" value="Glycerol-3-phosphate (1)-acyltransferase"/>
    <property type="match status" value="1"/>
</dbReference>
<evidence type="ECO:0000256" key="11">
    <source>
        <dbReference type="RuleBase" id="RU367023"/>
    </source>
</evidence>
<proteinExistence type="inferred from homology"/>
<evidence type="ECO:0000313" key="13">
    <source>
        <dbReference type="Proteomes" id="UP000594263"/>
    </source>
</evidence>
<dbReference type="EC" id="2.3.1.-" evidence="11"/>
<dbReference type="GO" id="GO:0005811">
    <property type="term" value="C:lipid droplet"/>
    <property type="evidence" value="ECO:0007669"/>
    <property type="project" value="EnsemblPlants"/>
</dbReference>
<keyword evidence="7 11" id="KW-1133">Transmembrane helix</keyword>
<dbReference type="CDD" id="cd07987">
    <property type="entry name" value="LPLAT_MGAT-like"/>
    <property type="match status" value="1"/>
</dbReference>
<dbReference type="PANTHER" id="PTHR12317">
    <property type="entry name" value="DIACYLGLYCEROL O-ACYLTRANSFERASE"/>
    <property type="match status" value="1"/>
</dbReference>
<evidence type="ECO:0000256" key="2">
    <source>
        <dbReference type="ARBA" id="ARBA00005420"/>
    </source>
</evidence>
<keyword evidence="8" id="KW-0443">Lipid metabolism</keyword>
<dbReference type="Gramene" id="Kaladp0067s0201.1.v1.1">
    <property type="protein sequence ID" value="Kaladp0067s0201.1.v1.1"/>
    <property type="gene ID" value="Kaladp0067s0201.v1.1"/>
</dbReference>
<keyword evidence="5 11" id="KW-0812">Transmembrane</keyword>
<dbReference type="OMA" id="FWFTCAN"/>
<dbReference type="Pfam" id="PF03982">
    <property type="entry name" value="DAGAT"/>
    <property type="match status" value="1"/>
</dbReference>
<name>A0A7N0UIN5_KALFE</name>
<dbReference type="InterPro" id="IPR007130">
    <property type="entry name" value="DAGAT"/>
</dbReference>
<keyword evidence="10" id="KW-0012">Acyltransferase</keyword>
<evidence type="ECO:0000256" key="4">
    <source>
        <dbReference type="ARBA" id="ARBA00022679"/>
    </source>
</evidence>
<sequence length="319" mass="35537">MDNCDHRPPTVFVGKKGPTLESVAAMAIWLGGVHLTAILILTALFYLSFSKALIVFGVLLFLMLVPVDDKSRWGRKIAGYVCKRASGYFPVILHVEDIEAFDPNRAYVFGYEPHSVWPIGVVALADLTGFMPLTKIKVLASTAVFYTPFLRQIWTWCGLAPATRKNFKSLLAAGYSCIVVPGGVQETVHMGHGYEVAFLKARRGFVRIAIELGAPLVPVFCFGQSNVYKWWKPHGKLYTQVSRALRFAPIVFWGVFGSPVPFQRPLHVVVGKPIEFEKNPQPSPEQVAEVHSQFIKALEDLFEKHKANAGQANLQLRIL</sequence>
<keyword evidence="6 11" id="KW-0256">Endoplasmic reticulum</keyword>
<dbReference type="AlphaFoldDB" id="A0A7N0UIN5"/>
<dbReference type="Proteomes" id="UP000594263">
    <property type="component" value="Unplaced"/>
</dbReference>
<dbReference type="EnsemblPlants" id="Kaladp0067s0201.1.v1.1">
    <property type="protein sequence ID" value="Kaladp0067s0201.1.v1.1"/>
    <property type="gene ID" value="Kaladp0067s0201.v1.1"/>
</dbReference>
<keyword evidence="3" id="KW-0444">Lipid biosynthesis</keyword>
<evidence type="ECO:0000256" key="10">
    <source>
        <dbReference type="ARBA" id="ARBA00023315"/>
    </source>
</evidence>